<protein>
    <submittedName>
        <fullName evidence="3">Uncharacterized protein</fullName>
    </submittedName>
</protein>
<dbReference type="Proteomes" id="UP001515480">
    <property type="component" value="Unassembled WGS sequence"/>
</dbReference>
<keyword evidence="4" id="KW-1185">Reference proteome</keyword>
<dbReference type="SUPFAM" id="SSF53474">
    <property type="entry name" value="alpha/beta-Hydrolases"/>
    <property type="match status" value="1"/>
</dbReference>
<dbReference type="Gene3D" id="3.40.50.1820">
    <property type="entry name" value="alpha/beta hydrolase"/>
    <property type="match status" value="1"/>
</dbReference>
<organism evidence="3 4">
    <name type="scientific">Prymnesium parvum</name>
    <name type="common">Toxic golden alga</name>
    <dbReference type="NCBI Taxonomy" id="97485"/>
    <lineage>
        <taxon>Eukaryota</taxon>
        <taxon>Haptista</taxon>
        <taxon>Haptophyta</taxon>
        <taxon>Prymnesiophyceae</taxon>
        <taxon>Prymnesiales</taxon>
        <taxon>Prymnesiaceae</taxon>
        <taxon>Prymnesium</taxon>
    </lineage>
</organism>
<proteinExistence type="predicted"/>
<dbReference type="InterPro" id="IPR029058">
    <property type="entry name" value="AB_hydrolase_fold"/>
</dbReference>
<evidence type="ECO:0000313" key="2">
    <source>
        <dbReference type="EMBL" id="KAL1504048.1"/>
    </source>
</evidence>
<evidence type="ECO:0000256" key="1">
    <source>
        <dbReference type="SAM" id="SignalP"/>
    </source>
</evidence>
<accession>A0AB34IQV4</accession>
<keyword evidence="1" id="KW-0732">Signal</keyword>
<dbReference type="AlphaFoldDB" id="A0AB34IQV4"/>
<dbReference type="EMBL" id="JBGBPQ010000020">
    <property type="protein sequence ID" value="KAL1504049.1"/>
    <property type="molecule type" value="Genomic_DNA"/>
</dbReference>
<feature type="chain" id="PRO_5044172772" evidence="1">
    <location>
        <begin position="22"/>
        <end position="293"/>
    </location>
</feature>
<sequence length="293" mass="30553">MRNSLLPVLLASLSSTAGARGAALTRSRVLRGLCAVASFPAALELYARTPPTGELSALDLAVPHDAPLLCIVIPGSGGSDATSAALVHALRHRDAAVIEYSWSRFGSADPLRAPHIAQRVGRALGKALAAEESERGVRGPARLHVVGISAGAFVADALVASYKASTGGVPRAHVRLSLCDAFTACGLAGLARPTTAYGVQHFGEHADYCEAFFNTDDPVPSTSLPLRCAANYDVTSAVSKRSFTPAPGDSMHAWPAIWYANNVRAILRSEGDVLPYHGIGSAPARGSLRVVRN</sequence>
<name>A0AB34IQV4_PRYPA</name>
<reference evidence="3 4" key="1">
    <citation type="journal article" date="2024" name="Science">
        <title>Giant polyketide synthase enzymes in the biosynthesis of giant marine polyether toxins.</title>
        <authorList>
            <person name="Fallon T.R."/>
            <person name="Shende V.V."/>
            <person name="Wierzbicki I.H."/>
            <person name="Pendleton A.L."/>
            <person name="Watervoot N.F."/>
            <person name="Auber R.P."/>
            <person name="Gonzalez D.J."/>
            <person name="Wisecaver J.H."/>
            <person name="Moore B.S."/>
        </authorList>
    </citation>
    <scope>NUCLEOTIDE SEQUENCE [LARGE SCALE GENOMIC DNA]</scope>
    <source>
        <strain evidence="3 4">12B1</strain>
    </source>
</reference>
<dbReference type="EMBL" id="JBGBPQ010000020">
    <property type="protein sequence ID" value="KAL1504048.1"/>
    <property type="molecule type" value="Genomic_DNA"/>
</dbReference>
<comment type="caution">
    <text evidence="3">The sequence shown here is derived from an EMBL/GenBank/DDBJ whole genome shotgun (WGS) entry which is preliminary data.</text>
</comment>
<evidence type="ECO:0000313" key="3">
    <source>
        <dbReference type="EMBL" id="KAL1504049.1"/>
    </source>
</evidence>
<gene>
    <name evidence="2" type="ORF">AB1Y20_010458</name>
    <name evidence="3" type="ORF">AB1Y20_010459</name>
</gene>
<evidence type="ECO:0000313" key="4">
    <source>
        <dbReference type="Proteomes" id="UP001515480"/>
    </source>
</evidence>
<feature type="signal peptide" evidence="1">
    <location>
        <begin position="1"/>
        <end position="21"/>
    </location>
</feature>